<sequence>MFITTSARADAMAVTFAQALSERFHAPFVPRKKQSLNVMQAYHQSSCLVVHNTRIELHIKGEKRPFFFHPNSASLRMKRILKGEVDPLLQVAQVEQGDTILDCTLGLASDSIVLSYAAGEKGKVIGVEGNEYIAFIVKQGLANWSSALHEMNLAMRRIDVIQENYMDKLVELPDRSVDIVYFDPMFDEAILSSDGIQSLRSLALHQKITQETMIEAKRIARKRVILKNHFRSESFSELGFSVNVRKSSKFHFGYIQI</sequence>
<proteinExistence type="predicted"/>
<evidence type="ECO:0000313" key="2">
    <source>
        <dbReference type="Proteomes" id="UP001312865"/>
    </source>
</evidence>
<dbReference type="PANTHER" id="PTHR36112">
    <property type="entry name" value="RIBOSOMAL RNA SMALL SUBUNIT METHYLTRANSFERASE J"/>
    <property type="match status" value="1"/>
</dbReference>
<dbReference type="GO" id="GO:0032259">
    <property type="term" value="P:methylation"/>
    <property type="evidence" value="ECO:0007669"/>
    <property type="project" value="UniProtKB-KW"/>
</dbReference>
<gene>
    <name evidence="1" type="ORF">WAK64_09455</name>
</gene>
<keyword evidence="2" id="KW-1185">Reference proteome</keyword>
<comment type="caution">
    <text evidence="1">The sequence shown here is derived from an EMBL/GenBank/DDBJ whole genome shotgun (WGS) entry which is preliminary data.</text>
</comment>
<dbReference type="Proteomes" id="UP001312865">
    <property type="component" value="Unassembled WGS sequence"/>
</dbReference>
<dbReference type="Pfam" id="PF04445">
    <property type="entry name" value="SAM_MT"/>
    <property type="match status" value="1"/>
</dbReference>
<dbReference type="InterPro" id="IPR007536">
    <property type="entry name" value="16SrRNA_methylTrfase_J"/>
</dbReference>
<dbReference type="GO" id="GO:0008168">
    <property type="term" value="F:methyltransferase activity"/>
    <property type="evidence" value="ECO:0007669"/>
    <property type="project" value="UniProtKB-KW"/>
</dbReference>
<organism evidence="1 2">
    <name type="scientific">Bacillus spongiae</name>
    <dbReference type="NCBI Taxonomy" id="2683610"/>
    <lineage>
        <taxon>Bacteria</taxon>
        <taxon>Bacillati</taxon>
        <taxon>Bacillota</taxon>
        <taxon>Bacilli</taxon>
        <taxon>Bacillales</taxon>
        <taxon>Bacillaceae</taxon>
        <taxon>Bacillus</taxon>
    </lineage>
</organism>
<name>A0ABU8HDZ9_9BACI</name>
<accession>A0ABU8HDZ9</accession>
<keyword evidence="1" id="KW-0808">Transferase</keyword>
<protein>
    <submittedName>
        <fullName evidence="1">Class I SAM-dependent methyltransferase</fullName>
        <ecNumber evidence="1">2.1.1.-</ecNumber>
    </submittedName>
</protein>
<dbReference type="EMBL" id="JBBAXC010000006">
    <property type="protein sequence ID" value="MEI5907283.1"/>
    <property type="molecule type" value="Genomic_DNA"/>
</dbReference>
<dbReference type="InterPro" id="IPR029063">
    <property type="entry name" value="SAM-dependent_MTases_sf"/>
</dbReference>
<keyword evidence="1" id="KW-0489">Methyltransferase</keyword>
<dbReference type="SUPFAM" id="SSF53335">
    <property type="entry name" value="S-adenosyl-L-methionine-dependent methyltransferases"/>
    <property type="match status" value="1"/>
</dbReference>
<dbReference type="Gene3D" id="3.40.50.150">
    <property type="entry name" value="Vaccinia Virus protein VP39"/>
    <property type="match status" value="1"/>
</dbReference>
<dbReference type="EC" id="2.1.1.-" evidence="1"/>
<reference evidence="1 2" key="1">
    <citation type="journal article" date="2018" name="J. Microbiol.">
        <title>Bacillus spongiae sp. nov., isolated from sponge of Jeju Island.</title>
        <authorList>
            <person name="Lee G.E."/>
            <person name="Im W.T."/>
            <person name="Park J.S."/>
        </authorList>
    </citation>
    <scope>NUCLEOTIDE SEQUENCE [LARGE SCALE GENOMIC DNA]</scope>
    <source>
        <strain evidence="1 2">135PIL107-10</strain>
    </source>
</reference>
<evidence type="ECO:0000313" key="1">
    <source>
        <dbReference type="EMBL" id="MEI5907283.1"/>
    </source>
</evidence>
<dbReference type="PANTHER" id="PTHR36112:SF1">
    <property type="entry name" value="RIBOSOMAL RNA SMALL SUBUNIT METHYLTRANSFERASE J"/>
    <property type="match status" value="1"/>
</dbReference>
<dbReference type="RefSeq" id="WP_336586715.1">
    <property type="nucleotide sequence ID" value="NZ_JBBAXC010000006.1"/>
</dbReference>